<dbReference type="RefSeq" id="WP_170305684.1">
    <property type="nucleotide sequence ID" value="NZ_WNLA01000012.1"/>
</dbReference>
<organism evidence="2 3">
    <name type="scientific">Pseudoduganella ginsengisoli</name>
    <dbReference type="NCBI Taxonomy" id="1462440"/>
    <lineage>
        <taxon>Bacteria</taxon>
        <taxon>Pseudomonadati</taxon>
        <taxon>Pseudomonadota</taxon>
        <taxon>Betaproteobacteria</taxon>
        <taxon>Burkholderiales</taxon>
        <taxon>Oxalobacteraceae</taxon>
        <taxon>Telluria group</taxon>
        <taxon>Pseudoduganella</taxon>
    </lineage>
</organism>
<evidence type="ECO:0000313" key="2">
    <source>
        <dbReference type="EMBL" id="MTW03855.1"/>
    </source>
</evidence>
<dbReference type="EMBL" id="WNLA01000012">
    <property type="protein sequence ID" value="MTW03855.1"/>
    <property type="molecule type" value="Genomic_DNA"/>
</dbReference>
<dbReference type="Proteomes" id="UP000484015">
    <property type="component" value="Unassembled WGS sequence"/>
</dbReference>
<proteinExistence type="predicted"/>
<keyword evidence="3" id="KW-1185">Reference proteome</keyword>
<protein>
    <recommendedName>
        <fullName evidence="1">DUF7661 domain-containing protein</fullName>
    </recommendedName>
</protein>
<name>A0A6L6Q2L7_9BURK</name>
<reference evidence="2 3" key="1">
    <citation type="submission" date="2019-11" db="EMBL/GenBank/DDBJ databases">
        <title>Type strains purchased from KCTC, JCM and DSMZ.</title>
        <authorList>
            <person name="Lu H."/>
        </authorList>
    </citation>
    <scope>NUCLEOTIDE SEQUENCE [LARGE SCALE GENOMIC DNA]</scope>
    <source>
        <strain evidence="2 3">KCTC 42409</strain>
    </source>
</reference>
<gene>
    <name evidence="2" type="ORF">GM668_17365</name>
</gene>
<dbReference type="Pfam" id="PF24697">
    <property type="entry name" value="DUF7661"/>
    <property type="match status" value="1"/>
</dbReference>
<dbReference type="AlphaFoldDB" id="A0A6L6Q2L7"/>
<feature type="domain" description="DUF7661" evidence="1">
    <location>
        <begin position="4"/>
        <end position="71"/>
    </location>
</feature>
<evidence type="ECO:0000313" key="3">
    <source>
        <dbReference type="Proteomes" id="UP000484015"/>
    </source>
</evidence>
<sequence length="86" mass="9287">MTEHRFNVFGKQVVIRAKGGGWDAFYPGTDGKRRPADFIVPGDIAEADLLEYLADLFHEHATPRNHAVTKLPAVDASGDSVAGHTG</sequence>
<dbReference type="InterPro" id="IPR056078">
    <property type="entry name" value="DUF7661"/>
</dbReference>
<comment type="caution">
    <text evidence="2">The sequence shown here is derived from an EMBL/GenBank/DDBJ whole genome shotgun (WGS) entry which is preliminary data.</text>
</comment>
<accession>A0A6L6Q2L7</accession>
<evidence type="ECO:0000259" key="1">
    <source>
        <dbReference type="Pfam" id="PF24697"/>
    </source>
</evidence>